<feature type="region of interest" description="Disordered" evidence="1">
    <location>
        <begin position="17"/>
        <end position="51"/>
    </location>
</feature>
<dbReference type="EMBL" id="AXCM01005056">
    <property type="status" value="NOT_ANNOTATED_CDS"/>
    <property type="molecule type" value="Genomic_DNA"/>
</dbReference>
<sequence>MMSQHINSMLEHLKMGSLMSKGGSGGKQQQQVTPTASANGSVVASASSGAPNGSCTNNNLHCNHHGGSGTGGHNNNNNTSSINANHNSNCHNGGPLAGGKMADTTVLVERREVAEGRESSKANHVGEERRGYDVSRKRCSISVQQHGGGGGQDGGGNIRTNYRELSPASLRIHRKSSHDIRNTLLGPDGEVLHLHDPSGKGGDGMGKMPAVVKPIKLKSIVTKAESYDTMHGKASDHALLENTDQNVWTIIPHKFLEGTVRLKLKANPDLIKADIGPKSPCCGPGT</sequence>
<feature type="region of interest" description="Disordered" evidence="1">
    <location>
        <begin position="113"/>
        <end position="135"/>
    </location>
</feature>
<organism evidence="2 3">
    <name type="scientific">Anopheles culicifacies</name>
    <dbReference type="NCBI Taxonomy" id="139723"/>
    <lineage>
        <taxon>Eukaryota</taxon>
        <taxon>Metazoa</taxon>
        <taxon>Ecdysozoa</taxon>
        <taxon>Arthropoda</taxon>
        <taxon>Hexapoda</taxon>
        <taxon>Insecta</taxon>
        <taxon>Pterygota</taxon>
        <taxon>Neoptera</taxon>
        <taxon>Endopterygota</taxon>
        <taxon>Diptera</taxon>
        <taxon>Nematocera</taxon>
        <taxon>Culicoidea</taxon>
        <taxon>Culicidae</taxon>
        <taxon>Anophelinae</taxon>
        <taxon>Anopheles</taxon>
        <taxon>culicifacies species complex</taxon>
    </lineage>
</organism>
<protein>
    <submittedName>
        <fullName evidence="2">Uncharacterized protein</fullName>
    </submittedName>
</protein>
<feature type="compositionally biased region" description="Low complexity" evidence="1">
    <location>
        <begin position="73"/>
        <end position="89"/>
    </location>
</feature>
<dbReference type="Proteomes" id="UP000075883">
    <property type="component" value="Unassembled WGS sequence"/>
</dbReference>
<feature type="region of interest" description="Disordered" evidence="1">
    <location>
        <begin position="66"/>
        <end position="100"/>
    </location>
</feature>
<reference evidence="2" key="2">
    <citation type="submission" date="2020-05" db="UniProtKB">
        <authorList>
            <consortium name="EnsemblMetazoa"/>
        </authorList>
    </citation>
    <scope>IDENTIFICATION</scope>
    <source>
        <strain evidence="2">A-37</strain>
    </source>
</reference>
<dbReference type="EnsemblMetazoa" id="ACUA018697-RA">
    <property type="protein sequence ID" value="ACUA018697-PA"/>
    <property type="gene ID" value="ACUA018697"/>
</dbReference>
<reference evidence="3" key="1">
    <citation type="submission" date="2013-09" db="EMBL/GenBank/DDBJ databases">
        <title>The Genome Sequence of Anopheles culicifacies species A.</title>
        <authorList>
            <consortium name="The Broad Institute Genomics Platform"/>
            <person name="Neafsey D.E."/>
            <person name="Besansky N."/>
            <person name="Howell P."/>
            <person name="Walton C."/>
            <person name="Young S.K."/>
            <person name="Zeng Q."/>
            <person name="Gargeya S."/>
            <person name="Fitzgerald M."/>
            <person name="Haas B."/>
            <person name="Abouelleil A."/>
            <person name="Allen A.W."/>
            <person name="Alvarado L."/>
            <person name="Arachchi H.M."/>
            <person name="Berlin A.M."/>
            <person name="Chapman S.B."/>
            <person name="Gainer-Dewar J."/>
            <person name="Goldberg J."/>
            <person name="Griggs A."/>
            <person name="Gujja S."/>
            <person name="Hansen M."/>
            <person name="Howarth C."/>
            <person name="Imamovic A."/>
            <person name="Ireland A."/>
            <person name="Larimer J."/>
            <person name="McCowan C."/>
            <person name="Murphy C."/>
            <person name="Pearson M."/>
            <person name="Poon T.W."/>
            <person name="Priest M."/>
            <person name="Roberts A."/>
            <person name="Saif S."/>
            <person name="Shea T."/>
            <person name="Sisk P."/>
            <person name="Sykes S."/>
            <person name="Wortman J."/>
            <person name="Nusbaum C."/>
            <person name="Birren B."/>
        </authorList>
    </citation>
    <scope>NUCLEOTIDE SEQUENCE [LARGE SCALE GENOMIC DNA]</scope>
    <source>
        <strain evidence="3">A-37</strain>
    </source>
</reference>
<name>A0A182MHX5_9DIPT</name>
<dbReference type="AlphaFoldDB" id="A0A182MHX5"/>
<proteinExistence type="predicted"/>
<dbReference type="VEuPathDB" id="VectorBase:ACUA018697"/>
<keyword evidence="3" id="KW-1185">Reference proteome</keyword>
<evidence type="ECO:0000313" key="2">
    <source>
        <dbReference type="EnsemblMetazoa" id="ACUA018697-PA"/>
    </source>
</evidence>
<dbReference type="STRING" id="139723.A0A182MHX5"/>
<accession>A0A182MHX5</accession>
<evidence type="ECO:0000256" key="1">
    <source>
        <dbReference type="SAM" id="MobiDB-lite"/>
    </source>
</evidence>
<evidence type="ECO:0000313" key="3">
    <source>
        <dbReference type="Proteomes" id="UP000075883"/>
    </source>
</evidence>